<evidence type="ECO:0000313" key="9">
    <source>
        <dbReference type="EMBL" id="EQC34010.1"/>
    </source>
</evidence>
<evidence type="ECO:0000256" key="7">
    <source>
        <dbReference type="SAM" id="MobiDB-lite"/>
    </source>
</evidence>
<feature type="region of interest" description="Disordered" evidence="7">
    <location>
        <begin position="134"/>
        <end position="165"/>
    </location>
</feature>
<dbReference type="VEuPathDB" id="FungiDB:SDRG_08227"/>
<dbReference type="InterPro" id="IPR003035">
    <property type="entry name" value="RWP-RK_dom"/>
</dbReference>
<evidence type="ECO:0000313" key="10">
    <source>
        <dbReference type="Proteomes" id="UP000030762"/>
    </source>
</evidence>
<name>T0QJU0_SAPDV</name>
<feature type="compositionally biased region" description="Acidic residues" evidence="7">
    <location>
        <begin position="135"/>
        <end position="144"/>
    </location>
</feature>
<dbReference type="PANTHER" id="PTHR46373:SF2">
    <property type="entry name" value="RWP-RK DOMAIN-CONTAINING PROTEIN"/>
    <property type="match status" value="1"/>
</dbReference>
<evidence type="ECO:0000256" key="6">
    <source>
        <dbReference type="ARBA" id="ARBA00023242"/>
    </source>
</evidence>
<keyword evidence="3" id="KW-0175">Coiled coil</keyword>
<dbReference type="InterPro" id="IPR044607">
    <property type="entry name" value="RKD-like"/>
</dbReference>
<evidence type="ECO:0000259" key="8">
    <source>
        <dbReference type="PROSITE" id="PS51519"/>
    </source>
</evidence>
<dbReference type="OMA" id="INCHPHY"/>
<evidence type="ECO:0000256" key="5">
    <source>
        <dbReference type="ARBA" id="ARBA00023163"/>
    </source>
</evidence>
<keyword evidence="2" id="KW-0805">Transcription regulation</keyword>
<dbReference type="eggNOG" id="ENOG502SC46">
    <property type="taxonomic scope" value="Eukaryota"/>
</dbReference>
<comment type="function">
    <text evidence="1">Putative transcription factor.</text>
</comment>
<gene>
    <name evidence="9" type="ORF">SDRG_08227</name>
</gene>
<dbReference type="EMBL" id="JH767156">
    <property type="protein sequence ID" value="EQC34010.1"/>
    <property type="molecule type" value="Genomic_DNA"/>
</dbReference>
<dbReference type="GeneID" id="19948954"/>
<dbReference type="AlphaFoldDB" id="T0QJU0"/>
<dbReference type="GO" id="GO:0003677">
    <property type="term" value="F:DNA binding"/>
    <property type="evidence" value="ECO:0007669"/>
    <property type="project" value="UniProtKB-KW"/>
</dbReference>
<keyword evidence="4" id="KW-0238">DNA-binding</keyword>
<dbReference type="PANTHER" id="PTHR46373">
    <property type="entry name" value="PROTEIN RKD4"/>
    <property type="match status" value="1"/>
</dbReference>
<reference evidence="9 10" key="1">
    <citation type="submission" date="2012-04" db="EMBL/GenBank/DDBJ databases">
        <title>The Genome Sequence of Saprolegnia declina VS20.</title>
        <authorList>
            <consortium name="The Broad Institute Genome Sequencing Platform"/>
            <person name="Russ C."/>
            <person name="Nusbaum C."/>
            <person name="Tyler B."/>
            <person name="van West P."/>
            <person name="Dieguez-Uribeondo J."/>
            <person name="de Bruijn I."/>
            <person name="Tripathy S."/>
            <person name="Jiang R."/>
            <person name="Young S.K."/>
            <person name="Zeng Q."/>
            <person name="Gargeya S."/>
            <person name="Fitzgerald M."/>
            <person name="Haas B."/>
            <person name="Abouelleil A."/>
            <person name="Alvarado L."/>
            <person name="Arachchi H.M."/>
            <person name="Berlin A."/>
            <person name="Chapman S.B."/>
            <person name="Goldberg J."/>
            <person name="Griggs A."/>
            <person name="Gujja S."/>
            <person name="Hansen M."/>
            <person name="Howarth C."/>
            <person name="Imamovic A."/>
            <person name="Larimer J."/>
            <person name="McCowen C."/>
            <person name="Montmayeur A."/>
            <person name="Murphy C."/>
            <person name="Neiman D."/>
            <person name="Pearson M."/>
            <person name="Priest M."/>
            <person name="Roberts A."/>
            <person name="Saif S."/>
            <person name="Shea T."/>
            <person name="Sisk P."/>
            <person name="Sykes S."/>
            <person name="Wortman J."/>
            <person name="Nusbaum C."/>
            <person name="Birren B."/>
        </authorList>
    </citation>
    <scope>NUCLEOTIDE SEQUENCE [LARGE SCALE GENOMIC DNA]</scope>
    <source>
        <strain evidence="9 10">VS20</strain>
    </source>
</reference>
<keyword evidence="5" id="KW-0804">Transcription</keyword>
<feature type="compositionally biased region" description="Low complexity" evidence="7">
    <location>
        <begin position="152"/>
        <end position="161"/>
    </location>
</feature>
<protein>
    <recommendedName>
        <fullName evidence="8">RWP-RK domain-containing protein</fullName>
    </recommendedName>
</protein>
<dbReference type="Pfam" id="PF02042">
    <property type="entry name" value="RWP-RK"/>
    <property type="match status" value="1"/>
</dbReference>
<dbReference type="PROSITE" id="PS51519">
    <property type="entry name" value="RWP_RK"/>
    <property type="match status" value="1"/>
</dbReference>
<accession>T0QJU0</accession>
<organism evidence="9 10">
    <name type="scientific">Saprolegnia diclina (strain VS20)</name>
    <dbReference type="NCBI Taxonomy" id="1156394"/>
    <lineage>
        <taxon>Eukaryota</taxon>
        <taxon>Sar</taxon>
        <taxon>Stramenopiles</taxon>
        <taxon>Oomycota</taxon>
        <taxon>Saprolegniomycetes</taxon>
        <taxon>Saprolegniales</taxon>
        <taxon>Saprolegniaceae</taxon>
        <taxon>Saprolegnia</taxon>
    </lineage>
</organism>
<keyword evidence="6" id="KW-0539">Nucleus</keyword>
<dbReference type="OrthoDB" id="6270329at2759"/>
<proteinExistence type="predicted"/>
<keyword evidence="10" id="KW-1185">Reference proteome</keyword>
<dbReference type="Proteomes" id="UP000030762">
    <property type="component" value="Unassembled WGS sequence"/>
</dbReference>
<dbReference type="RefSeq" id="XP_008612322.1">
    <property type="nucleotide sequence ID" value="XM_008614100.1"/>
</dbReference>
<evidence type="ECO:0000256" key="3">
    <source>
        <dbReference type="ARBA" id="ARBA00023054"/>
    </source>
</evidence>
<dbReference type="InParanoid" id="T0QJU0"/>
<sequence length="262" mass="29919">MEPAARSTRCLVDISSSSSAKKLVVSPSKKKLSPNATHSLSKHITIDILRPHFEKPLAEVAKLFGICTTLMKKVCRRVGIPRWPHRHIRSLRKSILSMETASTMFEGEDRAAYDIQIRKQHRRLAMLLHNPNSIDLEDDDEGSLPDEPMVSSPPYRSSHSSATEIQPITKHEARTELPKLKPFDLSVREINYINCHPHYQPYEHHHHAMQQQHTEYAYVPSHYYAYDYAPPQDRAPSPLKTFPSLTQAAPLPTLPSISTWYS</sequence>
<evidence type="ECO:0000256" key="1">
    <source>
        <dbReference type="ARBA" id="ARBA00004049"/>
    </source>
</evidence>
<feature type="domain" description="RWP-RK" evidence="8">
    <location>
        <begin position="27"/>
        <end position="111"/>
    </location>
</feature>
<evidence type="ECO:0000256" key="2">
    <source>
        <dbReference type="ARBA" id="ARBA00023015"/>
    </source>
</evidence>
<dbReference type="GO" id="GO:0003700">
    <property type="term" value="F:DNA-binding transcription factor activity"/>
    <property type="evidence" value="ECO:0007669"/>
    <property type="project" value="InterPro"/>
</dbReference>
<evidence type="ECO:0000256" key="4">
    <source>
        <dbReference type="ARBA" id="ARBA00023125"/>
    </source>
</evidence>